<comment type="caution">
    <text evidence="9">The sequence shown here is derived from an EMBL/GenBank/DDBJ whole genome shotgun (WGS) entry which is preliminary data.</text>
</comment>
<comment type="similarity">
    <text evidence="5">Belongs to the CFAP91 family.</text>
</comment>
<dbReference type="PANTHER" id="PTHR22455">
    <property type="entry name" value="CILIA- AND FLAGELLA-ASSOCIATED PROTEIN 91"/>
    <property type="match status" value="1"/>
</dbReference>
<keyword evidence="10" id="KW-1185">Reference proteome</keyword>
<evidence type="ECO:0000313" key="9">
    <source>
        <dbReference type="EMBL" id="KAG5676023.1"/>
    </source>
</evidence>
<sequence>MFTYNSHQKSPTRAFDFLYDPTFLGSTKIAKCKSIKKMSPTHVLPSYCNMFSDTKRRNYVFSQRNPLPLNANISCPKVSHNIPLDKNIFVFHQHPCMKKSCSHTFVLSSKINTSIEQKMKHSVKCQTIFRESECQTEIWEPEPKLSANTKSMPEILYVKCENYPGEREVRKIERDRIRREWENILSKMSVETVNMNERIEQLRMFMLEDILLHEKELNEDQEQRMEYVYEALNNRDEENEKITRECIERILETYKRIKGEKSRKLIKNHERRLNRLMRKSSTVINEKSFIKNVNSFKNIKMNVPYTDFNDIPPKNSKNNLSAPRKSKTNLFYIKEFEQFGEISRISKSKKSLPKCLKIKENYIESNNEDLNIKDKENEIYEDCVLLQKTIKGVIAQRRILDGMHKSMFMMKCYQKMYPLRCVTDFLPEKCEEEQKIENKTEQESVEIKIANIKNEKKIEVENLSKTHANDIVSEIIDDSLKRTHDEWNKKMLHLANQEREQRKKLAEIEEMQQKLKNARTEIMKSKINEMYDEIANDLIDKITPVVIEMIAEKDARKYVLELAEEISQRAFTNDFNTVNEILNEILLPLIISKLPPDNEHLIALLGSYDAFQDFLNENFSQ</sequence>
<protein>
    <recommendedName>
        <fullName evidence="6">Cilia- and flagella-associated protein 91</fullName>
    </recommendedName>
</protein>
<dbReference type="EMBL" id="JADBJN010000002">
    <property type="protein sequence ID" value="KAG5676023.1"/>
    <property type="molecule type" value="Genomic_DNA"/>
</dbReference>
<evidence type="ECO:0000256" key="2">
    <source>
        <dbReference type="ARBA" id="ARBA00022490"/>
    </source>
</evidence>
<evidence type="ECO:0000256" key="6">
    <source>
        <dbReference type="ARBA" id="ARBA00029555"/>
    </source>
</evidence>
<dbReference type="InterPro" id="IPR026720">
    <property type="entry name" value="CFAP91"/>
</dbReference>
<dbReference type="OrthoDB" id="567787at2759"/>
<dbReference type="AlphaFoldDB" id="A0A9J6C1V7"/>
<feature type="domain" description="CFAP91" evidence="8">
    <location>
        <begin position="126"/>
        <end position="273"/>
    </location>
</feature>
<keyword evidence="4" id="KW-0966">Cell projection</keyword>
<evidence type="ECO:0000256" key="5">
    <source>
        <dbReference type="ARBA" id="ARBA00029468"/>
    </source>
</evidence>
<keyword evidence="2" id="KW-0963">Cytoplasm</keyword>
<name>A0A9J6C1V7_POLVA</name>
<gene>
    <name evidence="9" type="ORF">PVAND_005878</name>
</gene>
<evidence type="ECO:0000256" key="1">
    <source>
        <dbReference type="ARBA" id="ARBA00004430"/>
    </source>
</evidence>
<feature type="coiled-coil region" evidence="7">
    <location>
        <begin position="494"/>
        <end position="528"/>
    </location>
</feature>
<evidence type="ECO:0000313" key="10">
    <source>
        <dbReference type="Proteomes" id="UP001107558"/>
    </source>
</evidence>
<keyword evidence="7" id="KW-0175">Coiled coil</keyword>
<keyword evidence="3" id="KW-0206">Cytoskeleton</keyword>
<reference evidence="9" key="1">
    <citation type="submission" date="2021-03" db="EMBL/GenBank/DDBJ databases">
        <title>Chromosome level genome of the anhydrobiotic midge Polypedilum vanderplanki.</title>
        <authorList>
            <person name="Yoshida Y."/>
            <person name="Kikawada T."/>
            <person name="Gusev O."/>
        </authorList>
    </citation>
    <scope>NUCLEOTIDE SEQUENCE</scope>
    <source>
        <strain evidence="9">NIAS01</strain>
        <tissue evidence="9">Whole body or cell culture</tissue>
    </source>
</reference>
<dbReference type="GO" id="GO:0005930">
    <property type="term" value="C:axoneme"/>
    <property type="evidence" value="ECO:0007669"/>
    <property type="project" value="UniProtKB-SubCell"/>
</dbReference>
<organism evidence="9 10">
    <name type="scientific">Polypedilum vanderplanki</name>
    <name type="common">Sleeping chironomid midge</name>
    <dbReference type="NCBI Taxonomy" id="319348"/>
    <lineage>
        <taxon>Eukaryota</taxon>
        <taxon>Metazoa</taxon>
        <taxon>Ecdysozoa</taxon>
        <taxon>Arthropoda</taxon>
        <taxon>Hexapoda</taxon>
        <taxon>Insecta</taxon>
        <taxon>Pterygota</taxon>
        <taxon>Neoptera</taxon>
        <taxon>Endopterygota</taxon>
        <taxon>Diptera</taxon>
        <taxon>Nematocera</taxon>
        <taxon>Chironomoidea</taxon>
        <taxon>Chironomidae</taxon>
        <taxon>Chironominae</taxon>
        <taxon>Polypedilum</taxon>
        <taxon>Polypedilum</taxon>
    </lineage>
</organism>
<dbReference type="InterPro" id="IPR032840">
    <property type="entry name" value="CFAP91_dom"/>
</dbReference>
<evidence type="ECO:0000256" key="4">
    <source>
        <dbReference type="ARBA" id="ARBA00023273"/>
    </source>
</evidence>
<accession>A0A9J6C1V7</accession>
<proteinExistence type="inferred from homology"/>
<comment type="subcellular location">
    <subcellularLocation>
        <location evidence="1">Cytoplasm</location>
        <location evidence="1">Cytoskeleton</location>
        <location evidence="1">Cilium axoneme</location>
    </subcellularLocation>
</comment>
<feature type="coiled-coil region" evidence="7">
    <location>
        <begin position="259"/>
        <end position="286"/>
    </location>
</feature>
<dbReference type="PANTHER" id="PTHR22455:SF10">
    <property type="entry name" value="CILIA- AND FLAGELLA-ASSOCIATED PROTEIN 91"/>
    <property type="match status" value="1"/>
</dbReference>
<evidence type="ECO:0000256" key="3">
    <source>
        <dbReference type="ARBA" id="ARBA00023212"/>
    </source>
</evidence>
<dbReference type="Pfam" id="PF14738">
    <property type="entry name" value="CFAP91"/>
    <property type="match status" value="1"/>
</dbReference>
<evidence type="ECO:0000256" key="7">
    <source>
        <dbReference type="SAM" id="Coils"/>
    </source>
</evidence>
<evidence type="ECO:0000259" key="8">
    <source>
        <dbReference type="Pfam" id="PF14738"/>
    </source>
</evidence>
<dbReference type="Proteomes" id="UP001107558">
    <property type="component" value="Chromosome 2"/>
</dbReference>